<dbReference type="InterPro" id="IPR014408">
    <property type="entry name" value="dGMP_Pdiesterase_EAL/HD-GYP"/>
</dbReference>
<dbReference type="AlphaFoldDB" id="A0A3N9TCT3"/>
<proteinExistence type="predicted"/>
<reference evidence="2 3" key="1">
    <citation type="submission" date="2018-11" db="EMBL/GenBank/DDBJ databases">
        <title>Vibrio LJC006 sp. nov., isolated from seawater during the bloom of the enteromorpha.</title>
        <authorList>
            <person name="Liang J."/>
        </authorList>
    </citation>
    <scope>NUCLEOTIDE SEQUENCE [LARGE SCALE GENOMIC DNA]</scope>
    <source>
        <strain evidence="2 3">LJC006</strain>
    </source>
</reference>
<feature type="domain" description="HDOD" evidence="1">
    <location>
        <begin position="202"/>
        <end position="390"/>
    </location>
</feature>
<dbReference type="InterPro" id="IPR052340">
    <property type="entry name" value="RNase_Y/CdgJ"/>
</dbReference>
<dbReference type="Gene3D" id="3.20.20.450">
    <property type="entry name" value="EAL domain"/>
    <property type="match status" value="1"/>
</dbReference>
<dbReference type="PANTHER" id="PTHR33525:SF4">
    <property type="entry name" value="CYCLIC DI-GMP PHOSPHODIESTERASE CDGJ"/>
    <property type="match status" value="1"/>
</dbReference>
<gene>
    <name evidence="2" type="ORF">EES38_19325</name>
</gene>
<dbReference type="Pfam" id="PF08668">
    <property type="entry name" value="HDOD"/>
    <property type="match status" value="1"/>
</dbReference>
<dbReference type="SUPFAM" id="SSF141868">
    <property type="entry name" value="EAL domain-like"/>
    <property type="match status" value="1"/>
</dbReference>
<dbReference type="EMBL" id="RJVQ01000012">
    <property type="protein sequence ID" value="RQW61493.1"/>
    <property type="molecule type" value="Genomic_DNA"/>
</dbReference>
<dbReference type="Gene3D" id="1.10.3210.10">
    <property type="entry name" value="Hypothetical protein af1432"/>
    <property type="match status" value="1"/>
</dbReference>
<evidence type="ECO:0000313" key="2">
    <source>
        <dbReference type="EMBL" id="RQW61493.1"/>
    </source>
</evidence>
<dbReference type="Proteomes" id="UP000281112">
    <property type="component" value="Unassembled WGS sequence"/>
</dbReference>
<protein>
    <submittedName>
        <fullName evidence="2">HDOD domain-containing protein</fullName>
    </submittedName>
</protein>
<dbReference type="RefSeq" id="WP_124938848.1">
    <property type="nucleotide sequence ID" value="NZ_RJVQ01000012.1"/>
</dbReference>
<evidence type="ECO:0000259" key="1">
    <source>
        <dbReference type="PROSITE" id="PS51833"/>
    </source>
</evidence>
<dbReference type="InterPro" id="IPR035919">
    <property type="entry name" value="EAL_sf"/>
</dbReference>
<name>A0A3N9TCT3_9VIBR</name>
<dbReference type="InterPro" id="IPR013976">
    <property type="entry name" value="HDOD"/>
</dbReference>
<dbReference type="SUPFAM" id="SSF109604">
    <property type="entry name" value="HD-domain/PDEase-like"/>
    <property type="match status" value="1"/>
</dbReference>
<sequence length="409" mass="47397">MEYTYVARQPILNKKRITLGYELLFRDGEENAFPANISSDRATYRLIVENFMSIGQNPNLDYSRCFINFPYNSLIRRLPFSLPKQSIVVEVLETCPPTTELLDAIRELYRNGYLIALDDFVYDEGWERFIPYAHIIKIDVMDWGIEAACQFVEEQLEKGCKSRFLAEKVESEEEFQLAKKAGFAFFQGYFFKKPEVIKSKYIGPEQMTALALFKEVSRDEVDFAQIESIIAQDVTLSYKLLHFVNSMSNRPHVTISSFKQALIYLGEDRLKMFVALTVASYVSVNKPKELYYVAIQRAKFCQLLIKNHRKMNDYRDKAFLIGLFSVLDALLDSPMSQVIEQLPLEEEIKQALETHAGKLGKILEIQERFENADWKQIELLCKELALSTEEVTHFLYDAQCWSKNSSALV</sequence>
<keyword evidence="3" id="KW-1185">Reference proteome</keyword>
<dbReference type="OrthoDB" id="9804751at2"/>
<dbReference type="PIRSF" id="PIRSF003180">
    <property type="entry name" value="DiGMPpdiest_YuxH"/>
    <property type="match status" value="1"/>
</dbReference>
<accession>A0A3N9TCT3</accession>
<dbReference type="PANTHER" id="PTHR33525">
    <property type="match status" value="1"/>
</dbReference>
<dbReference type="Pfam" id="PF00563">
    <property type="entry name" value="EAL"/>
    <property type="match status" value="1"/>
</dbReference>
<organism evidence="2 3">
    <name type="scientific">Vibrio viridaestus</name>
    <dbReference type="NCBI Taxonomy" id="2487322"/>
    <lineage>
        <taxon>Bacteria</taxon>
        <taxon>Pseudomonadati</taxon>
        <taxon>Pseudomonadota</taxon>
        <taxon>Gammaproteobacteria</taxon>
        <taxon>Vibrionales</taxon>
        <taxon>Vibrionaceae</taxon>
        <taxon>Vibrio</taxon>
    </lineage>
</organism>
<dbReference type="InterPro" id="IPR001633">
    <property type="entry name" value="EAL_dom"/>
</dbReference>
<evidence type="ECO:0000313" key="3">
    <source>
        <dbReference type="Proteomes" id="UP000281112"/>
    </source>
</evidence>
<comment type="caution">
    <text evidence="2">The sequence shown here is derived from an EMBL/GenBank/DDBJ whole genome shotgun (WGS) entry which is preliminary data.</text>
</comment>
<dbReference type="PROSITE" id="PS51833">
    <property type="entry name" value="HDOD"/>
    <property type="match status" value="1"/>
</dbReference>